<comment type="caution">
    <text evidence="7">The sequence shown here is derived from an EMBL/GenBank/DDBJ whole genome shotgun (WGS) entry which is preliminary data.</text>
</comment>
<dbReference type="SUPFAM" id="SSF51735">
    <property type="entry name" value="NAD(P)-binding Rossmann-fold domains"/>
    <property type="match status" value="1"/>
</dbReference>
<protein>
    <recommendedName>
        <fullName evidence="9">6-phosphogluconate dehydrogenase</fullName>
    </recommendedName>
</protein>
<evidence type="ECO:0000259" key="6">
    <source>
        <dbReference type="Pfam" id="PF14833"/>
    </source>
</evidence>
<keyword evidence="2" id="KW-0560">Oxidoreductase</keyword>
<dbReference type="PANTHER" id="PTHR43060">
    <property type="entry name" value="3-HYDROXYISOBUTYRATE DEHYDROGENASE-LIKE 1, MITOCHONDRIAL-RELATED"/>
    <property type="match status" value="1"/>
</dbReference>
<feature type="domain" description="6-phosphogluconate dehydrogenase NADP-binding" evidence="5">
    <location>
        <begin position="4"/>
        <end position="126"/>
    </location>
</feature>
<evidence type="ECO:0000256" key="3">
    <source>
        <dbReference type="ARBA" id="ARBA00023027"/>
    </source>
</evidence>
<dbReference type="Gene3D" id="1.10.1040.10">
    <property type="entry name" value="N-(1-d-carboxylethyl)-l-norvaline Dehydrogenase, domain 2"/>
    <property type="match status" value="1"/>
</dbReference>
<comment type="similarity">
    <text evidence="1">Belongs to the HIBADH-related family.</text>
</comment>
<feature type="domain" description="3-hydroxyisobutyrate dehydrogenase-like NAD-binding" evidence="6">
    <location>
        <begin position="129"/>
        <end position="218"/>
    </location>
</feature>
<dbReference type="GO" id="GO:0051287">
    <property type="term" value="F:NAD binding"/>
    <property type="evidence" value="ECO:0007669"/>
    <property type="project" value="InterPro"/>
</dbReference>
<organism evidence="7 8">
    <name type="scientific">Mycobacterium saskatchewanense</name>
    <dbReference type="NCBI Taxonomy" id="220927"/>
    <lineage>
        <taxon>Bacteria</taxon>
        <taxon>Bacillati</taxon>
        <taxon>Actinomycetota</taxon>
        <taxon>Actinomycetes</taxon>
        <taxon>Mycobacteriales</taxon>
        <taxon>Mycobacteriaceae</taxon>
        <taxon>Mycobacterium</taxon>
        <taxon>Mycobacterium simiae complex</taxon>
    </lineage>
</organism>
<dbReference type="InterPro" id="IPR013328">
    <property type="entry name" value="6PGD_dom2"/>
</dbReference>
<keyword evidence="8" id="KW-1185">Reference proteome</keyword>
<dbReference type="Proteomes" id="UP000193387">
    <property type="component" value="Unassembled WGS sequence"/>
</dbReference>
<evidence type="ECO:0000259" key="5">
    <source>
        <dbReference type="Pfam" id="PF03446"/>
    </source>
</evidence>
<evidence type="ECO:0000313" key="8">
    <source>
        <dbReference type="Proteomes" id="UP000193387"/>
    </source>
</evidence>
<keyword evidence="3" id="KW-0520">NAD</keyword>
<dbReference type="GO" id="GO:0016491">
    <property type="term" value="F:oxidoreductase activity"/>
    <property type="evidence" value="ECO:0007669"/>
    <property type="project" value="UniProtKB-KW"/>
</dbReference>
<dbReference type="InterPro" id="IPR008927">
    <property type="entry name" value="6-PGluconate_DH-like_C_sf"/>
</dbReference>
<dbReference type="Gene3D" id="3.40.50.720">
    <property type="entry name" value="NAD(P)-binding Rossmann-like Domain"/>
    <property type="match status" value="1"/>
</dbReference>
<dbReference type="Pfam" id="PF03446">
    <property type="entry name" value="NAD_binding_2"/>
    <property type="match status" value="1"/>
</dbReference>
<dbReference type="GO" id="GO:0050661">
    <property type="term" value="F:NADP binding"/>
    <property type="evidence" value="ECO:0007669"/>
    <property type="project" value="InterPro"/>
</dbReference>
<dbReference type="SUPFAM" id="SSF48179">
    <property type="entry name" value="6-phosphogluconate dehydrogenase C-terminal domain-like"/>
    <property type="match status" value="1"/>
</dbReference>
<feature type="active site" evidence="4">
    <location>
        <position position="135"/>
    </location>
</feature>
<proteinExistence type="inferred from homology"/>
<name>A0AAJ3NND6_9MYCO</name>
<dbReference type="InterPro" id="IPR015815">
    <property type="entry name" value="HIBADH-related"/>
</dbReference>
<dbReference type="Pfam" id="PF14833">
    <property type="entry name" value="NAD_binding_11"/>
    <property type="match status" value="1"/>
</dbReference>
<evidence type="ECO:0000256" key="4">
    <source>
        <dbReference type="PIRSR" id="PIRSR000103-1"/>
    </source>
</evidence>
<dbReference type="PIRSF" id="PIRSF000103">
    <property type="entry name" value="HIBADH"/>
    <property type="match status" value="1"/>
</dbReference>
<reference evidence="7 8" key="1">
    <citation type="submission" date="2016-01" db="EMBL/GenBank/DDBJ databases">
        <title>The new phylogeny of the genus Mycobacterium.</title>
        <authorList>
            <person name="Tarcisio F."/>
            <person name="Conor M."/>
            <person name="Antonella G."/>
            <person name="Elisabetta G."/>
            <person name="Giulia F.S."/>
            <person name="Sara T."/>
            <person name="Anna F."/>
            <person name="Clotilde B."/>
            <person name="Roberto B."/>
            <person name="Veronica D.S."/>
            <person name="Fabio R."/>
            <person name="Monica P."/>
            <person name="Olivier J."/>
            <person name="Enrico T."/>
            <person name="Nicola S."/>
        </authorList>
    </citation>
    <scope>NUCLEOTIDE SEQUENCE [LARGE SCALE GENOMIC DNA]</scope>
    <source>
        <strain evidence="7 8">DSM 44616</strain>
    </source>
</reference>
<evidence type="ECO:0000256" key="2">
    <source>
        <dbReference type="ARBA" id="ARBA00023002"/>
    </source>
</evidence>
<evidence type="ECO:0000313" key="7">
    <source>
        <dbReference type="EMBL" id="ORW68088.1"/>
    </source>
</evidence>
<dbReference type="InterPro" id="IPR036291">
    <property type="entry name" value="NAD(P)-bd_dom_sf"/>
</dbReference>
<evidence type="ECO:0000256" key="1">
    <source>
        <dbReference type="ARBA" id="ARBA00009080"/>
    </source>
</evidence>
<dbReference type="PANTHER" id="PTHR43060:SF15">
    <property type="entry name" value="3-HYDROXYISOBUTYRATE DEHYDROGENASE-LIKE 1, MITOCHONDRIAL-RELATED"/>
    <property type="match status" value="1"/>
</dbReference>
<accession>A0AAJ3NND6</accession>
<dbReference type="EMBL" id="LQPR01000055">
    <property type="protein sequence ID" value="ORW68088.1"/>
    <property type="molecule type" value="Genomic_DNA"/>
</dbReference>
<dbReference type="InterPro" id="IPR006115">
    <property type="entry name" value="6PGDH_NADP-bd"/>
</dbReference>
<dbReference type="InterPro" id="IPR029154">
    <property type="entry name" value="HIBADH-like_NADP-bd"/>
</dbReference>
<evidence type="ECO:0008006" key="9">
    <source>
        <dbReference type="Google" id="ProtNLM"/>
    </source>
</evidence>
<dbReference type="AlphaFoldDB" id="A0AAJ3NND6"/>
<sequence length="249" mass="26306">MAELGSESYQVAASLTDLGRGRDLVGLCVFGDEDVREVAAAPDGLLTSMSPGSVLLIHSTVSAELCIELASVARERDVHVVDAPVSGGRAAAVRGELTIMVGGEKTLSPRVMPVLEAYGKVIRWMGPLGSGQVTKALNNVLGFGTGELANLAIETGVALKLDLNALIDVLTTGSAGSFALNSLVDTLMKDPEFAMHAAKMVEKDTRLFQQACRQHGVMQTKLEDLAVDRITHITPRIQQFGPSPASVNR</sequence>
<gene>
    <name evidence="7" type="ORF">AWC23_21910</name>
</gene>